<comment type="subcellular location">
    <subcellularLocation>
        <location evidence="1">Nucleus</location>
    </subcellularLocation>
</comment>
<dbReference type="GO" id="GO:0005694">
    <property type="term" value="C:chromosome"/>
    <property type="evidence" value="ECO:0007669"/>
    <property type="project" value="UniProtKB-ARBA"/>
</dbReference>
<dbReference type="Gene3D" id="2.40.50.40">
    <property type="match status" value="2"/>
</dbReference>
<dbReference type="InterPro" id="IPR000953">
    <property type="entry name" value="Chromo/chromo_shadow_dom"/>
</dbReference>
<evidence type="ECO:0000313" key="5">
    <source>
        <dbReference type="Proteomes" id="UP001652661"/>
    </source>
</evidence>
<dbReference type="Pfam" id="PF01393">
    <property type="entry name" value="Chromo_shadow"/>
    <property type="match status" value="1"/>
</dbReference>
<evidence type="ECO:0000256" key="2">
    <source>
        <dbReference type="ARBA" id="ARBA00023242"/>
    </source>
</evidence>
<dbReference type="GeneID" id="108071679"/>
<reference evidence="6" key="1">
    <citation type="submission" date="2025-08" db="UniProtKB">
        <authorList>
            <consortium name="RefSeq"/>
        </authorList>
    </citation>
    <scope>IDENTIFICATION</scope>
    <source>
        <strain evidence="6">14028-0561.14</strain>
        <tissue evidence="6">Whole fly</tissue>
    </source>
</reference>
<feature type="region of interest" description="Disordered" evidence="3">
    <location>
        <begin position="134"/>
        <end position="341"/>
    </location>
</feature>
<feature type="domain" description="Chromo" evidence="4">
    <location>
        <begin position="41"/>
        <end position="97"/>
    </location>
</feature>
<feature type="compositionally biased region" description="Polar residues" evidence="3">
    <location>
        <begin position="295"/>
        <end position="309"/>
    </location>
</feature>
<dbReference type="OrthoDB" id="1918685at2759"/>
<proteinExistence type="predicted"/>
<gene>
    <name evidence="6" type="primary">LOC108071679</name>
</gene>
<keyword evidence="2" id="KW-0539">Nucleus</keyword>
<sequence length="410" mass="45681">MSNRKHSKKSCRPWDSKSKSKPYNPIAPSSGQESDVPDSKGFIDKVIGKRLRNGRVEMLVKWIGHPSTWVPLVNFGTCLSMLEDYETEQLQLRGIHQEMLSNDQDSMSFPSLGPLTIQSDPTERLAEAGISPLETAENQNDDDPGNTPDSSGSSRKGMDSLSPLKELIGKSPLKAPKNLKDDAYNTSDSSGGSPEGLDSSPYKEWKIQSKLPGKPTEKAGKYSVKAKKNLKFNNDDTPSCSGSSSKGMDSSTPAESNGQFGIKPHKELLGKPNESPGNRKRNLTVDEARKLHASKGSNSESNWKIQSKPFQKVEQNPKKVMKNSHFEEDDDSSDSSSSHWKMPPYPKVYGFARGLEMDKVVHSFHVGEKRILFVTWKGYDGNDAVPFDEVKAAYPEKIIEYFENMERRYK</sequence>
<name>A0A6P4I5L9_DROKI</name>
<evidence type="ECO:0000256" key="3">
    <source>
        <dbReference type="SAM" id="MobiDB-lite"/>
    </source>
</evidence>
<dbReference type="CDD" id="cd00034">
    <property type="entry name" value="CSD"/>
    <property type="match status" value="1"/>
</dbReference>
<dbReference type="AlphaFoldDB" id="A0A6P4I5L9"/>
<evidence type="ECO:0000313" key="6">
    <source>
        <dbReference type="RefSeq" id="XP_017017973.1"/>
    </source>
</evidence>
<feature type="compositionally biased region" description="Basic residues" evidence="3">
    <location>
        <begin position="1"/>
        <end position="11"/>
    </location>
</feature>
<feature type="compositionally biased region" description="Low complexity" evidence="3">
    <location>
        <begin position="239"/>
        <end position="251"/>
    </location>
</feature>
<dbReference type="Proteomes" id="UP001652661">
    <property type="component" value="Chromosome X"/>
</dbReference>
<dbReference type="OMA" id="EYFENME"/>
<dbReference type="SMART" id="SM00298">
    <property type="entry name" value="CHROMO"/>
    <property type="match status" value="1"/>
</dbReference>
<keyword evidence="5" id="KW-1185">Reference proteome</keyword>
<dbReference type="InterPro" id="IPR016197">
    <property type="entry name" value="Chromo-like_dom_sf"/>
</dbReference>
<dbReference type="InterPro" id="IPR008251">
    <property type="entry name" value="Chromo_shadow_dom"/>
</dbReference>
<evidence type="ECO:0000259" key="4">
    <source>
        <dbReference type="PROSITE" id="PS50013"/>
    </source>
</evidence>
<organism evidence="5 6">
    <name type="scientific">Drosophila kikkawai</name>
    <name type="common">Fruit fly</name>
    <dbReference type="NCBI Taxonomy" id="30033"/>
    <lineage>
        <taxon>Eukaryota</taxon>
        <taxon>Metazoa</taxon>
        <taxon>Ecdysozoa</taxon>
        <taxon>Arthropoda</taxon>
        <taxon>Hexapoda</taxon>
        <taxon>Insecta</taxon>
        <taxon>Pterygota</taxon>
        <taxon>Neoptera</taxon>
        <taxon>Endopterygota</taxon>
        <taxon>Diptera</taxon>
        <taxon>Brachycera</taxon>
        <taxon>Muscomorpha</taxon>
        <taxon>Ephydroidea</taxon>
        <taxon>Drosophilidae</taxon>
        <taxon>Drosophila</taxon>
        <taxon>Sophophora</taxon>
    </lineage>
</organism>
<dbReference type="SUPFAM" id="SSF54160">
    <property type="entry name" value="Chromo domain-like"/>
    <property type="match status" value="2"/>
</dbReference>
<dbReference type="PROSITE" id="PS50013">
    <property type="entry name" value="CHROMO_2"/>
    <property type="match status" value="1"/>
</dbReference>
<protein>
    <submittedName>
        <fullName evidence="6">Chromo domain-containing protein rhino-like</fullName>
    </submittedName>
</protein>
<feature type="region of interest" description="Disordered" evidence="3">
    <location>
        <begin position="1"/>
        <end position="39"/>
    </location>
</feature>
<evidence type="ECO:0000256" key="1">
    <source>
        <dbReference type="ARBA" id="ARBA00004123"/>
    </source>
</evidence>
<accession>A0A6P4I5L9</accession>
<dbReference type="RefSeq" id="XP_017017973.1">
    <property type="nucleotide sequence ID" value="XM_017162484.2"/>
</dbReference>